<evidence type="ECO:0000256" key="2">
    <source>
        <dbReference type="SAM" id="SignalP"/>
    </source>
</evidence>
<evidence type="ECO:0000256" key="1">
    <source>
        <dbReference type="SAM" id="MobiDB-lite"/>
    </source>
</evidence>
<dbReference type="Pfam" id="PF12929">
    <property type="entry name" value="Mid1"/>
    <property type="match status" value="1"/>
</dbReference>
<evidence type="ECO:0008006" key="5">
    <source>
        <dbReference type="Google" id="ProtNLM"/>
    </source>
</evidence>
<feature type="compositionally biased region" description="Basic and acidic residues" evidence="1">
    <location>
        <begin position="150"/>
        <end position="159"/>
    </location>
</feature>
<dbReference type="PANTHER" id="PTHR39142">
    <property type="entry name" value="MID1P"/>
    <property type="match status" value="1"/>
</dbReference>
<dbReference type="InParanoid" id="A0A507BF67"/>
<keyword evidence="2" id="KW-0732">Signal</keyword>
<reference evidence="3 4" key="1">
    <citation type="submission" date="2019-06" db="EMBL/GenBank/DDBJ databases">
        <title>Draft genome sequence of the filamentous fungus Phialemoniopsis curvata isolated from diesel fuel.</title>
        <authorList>
            <person name="Varaljay V.A."/>
            <person name="Lyon W.J."/>
            <person name="Crouch A.L."/>
            <person name="Drake C.E."/>
            <person name="Hollomon J.M."/>
            <person name="Nadeau L.J."/>
            <person name="Nunn H.S."/>
            <person name="Stevenson B.S."/>
            <person name="Bojanowski C.L."/>
            <person name="Crookes-Goodson W.J."/>
        </authorList>
    </citation>
    <scope>NUCLEOTIDE SEQUENCE [LARGE SCALE GENOMIC DNA]</scope>
    <source>
        <strain evidence="3 4">D216</strain>
    </source>
</reference>
<dbReference type="GeneID" id="41972185"/>
<dbReference type="EMBL" id="SKBQ01000023">
    <property type="protein sequence ID" value="TPX15180.1"/>
    <property type="molecule type" value="Genomic_DNA"/>
</dbReference>
<keyword evidence="4" id="KW-1185">Reference proteome</keyword>
<dbReference type="GO" id="GO:0098703">
    <property type="term" value="P:calcium ion import across plasma membrane"/>
    <property type="evidence" value="ECO:0007669"/>
    <property type="project" value="InterPro"/>
</dbReference>
<accession>A0A507BF67</accession>
<dbReference type="RefSeq" id="XP_030996891.1">
    <property type="nucleotide sequence ID" value="XM_031139182.1"/>
</dbReference>
<evidence type="ECO:0000313" key="3">
    <source>
        <dbReference type="EMBL" id="TPX15180.1"/>
    </source>
</evidence>
<comment type="caution">
    <text evidence="3">The sequence shown here is derived from an EMBL/GenBank/DDBJ whole genome shotgun (WGS) entry which is preliminary data.</text>
</comment>
<proteinExistence type="predicted"/>
<feature type="region of interest" description="Disordered" evidence="1">
    <location>
        <begin position="150"/>
        <end position="170"/>
    </location>
</feature>
<protein>
    <recommendedName>
        <fullName evidence="5">Calcium influx-promoting protein ehs1</fullName>
    </recommendedName>
</protein>
<feature type="signal peptide" evidence="2">
    <location>
        <begin position="1"/>
        <end position="35"/>
    </location>
</feature>
<dbReference type="InterPro" id="IPR024338">
    <property type="entry name" value="MID1/Yam8"/>
</dbReference>
<feature type="chain" id="PRO_5021241869" description="Calcium influx-promoting protein ehs1" evidence="2">
    <location>
        <begin position="36"/>
        <end position="660"/>
    </location>
</feature>
<dbReference type="Proteomes" id="UP000319257">
    <property type="component" value="Unassembled WGS sequence"/>
</dbReference>
<organism evidence="3 4">
    <name type="scientific">Thyridium curvatum</name>
    <dbReference type="NCBI Taxonomy" id="1093900"/>
    <lineage>
        <taxon>Eukaryota</taxon>
        <taxon>Fungi</taxon>
        <taxon>Dikarya</taxon>
        <taxon>Ascomycota</taxon>
        <taxon>Pezizomycotina</taxon>
        <taxon>Sordariomycetes</taxon>
        <taxon>Sordariomycetidae</taxon>
        <taxon>Thyridiales</taxon>
        <taxon>Thyridiaceae</taxon>
        <taxon>Thyridium</taxon>
    </lineage>
</organism>
<dbReference type="FunCoup" id="A0A507BF67">
    <property type="interactions" value="45"/>
</dbReference>
<sequence length="660" mass="71845">MQLSPLQSRLVATVAASCLLVLLYLTLSSPHFALAAELDNGVATPATHLPILDDVTILQDRDDQEKVAVEEGGENDAAEAFRRRAVAYEPYFGLFDRGIVGRAPAGVTGLANNVPQQLNLDPSTTQVYVFEKIQMFGRREAPASRIELRDELGSERETGQDGELDDERASLLPRQSSKTVFISANTCMQPQLKPDKTAMDPPQLTMYVSNTSKNQSPGPKADPSQQTFQVFQEGAVMLNMTASDDIFIGISAPNISMDFTGIWNFELAVSIDSWYHSYNNDIASDLIWVDSDASAALLITHNLTQSTDPAVSDELMSKQPYVMFAQNDKDKSINGVRFSYCGLQNYAQIAATKNGKFTNMVLTGMTKRGQGNLPKQEFYFMGLNSSSNYQGILAKSGTNGTAGSGIIGGGGHIVSRATQFNTKSVGGNCEIIFNLTFCNQTAYAVPSNPSKFTNVTNLAQFYDNLASSAYDNFKKVLAQIPCEAPSTERYSLARNCTDCDVAYKNWLCSVTIPRCEDFSVNHPWLQPRAMGQPFPDGTQLDAAAVQPYANFKDQAAYNNSRNPAIDAGVAPGPYKEVLPCDDLCYNLVQSCPASMGFSCPMPGSPGFNTSYGRRDNELDRDGDVTCNYPGAAHFISDARRTSMPWGLFFGMSGVVALALL</sequence>
<dbReference type="OrthoDB" id="5405745at2759"/>
<dbReference type="PANTHER" id="PTHR39142:SF1">
    <property type="entry name" value="AEL197CP"/>
    <property type="match status" value="1"/>
</dbReference>
<dbReference type="GO" id="GO:0005262">
    <property type="term" value="F:calcium channel activity"/>
    <property type="evidence" value="ECO:0007669"/>
    <property type="project" value="InterPro"/>
</dbReference>
<evidence type="ECO:0000313" key="4">
    <source>
        <dbReference type="Proteomes" id="UP000319257"/>
    </source>
</evidence>
<name>A0A507BF67_9PEZI</name>
<gene>
    <name evidence="3" type="ORF">E0L32_004738</name>
</gene>
<dbReference type="STRING" id="1093900.A0A507BF67"/>
<dbReference type="AlphaFoldDB" id="A0A507BF67"/>